<gene>
    <name evidence="13" type="primary">thrB</name>
    <name evidence="16" type="ORF">HRU87_04855</name>
</gene>
<keyword evidence="9 13" id="KW-0418">Kinase</keyword>
<comment type="similarity">
    <text evidence="2 13">Belongs to the GHMP kinase family. Homoserine kinase subfamily.</text>
</comment>
<dbReference type="InterPro" id="IPR006204">
    <property type="entry name" value="GHMP_kinase_N_dom"/>
</dbReference>
<keyword evidence="5 13" id="KW-0028">Amino-acid biosynthesis</keyword>
<protein>
    <recommendedName>
        <fullName evidence="4 13">Homoserine kinase</fullName>
        <shortName evidence="13">HK</shortName>
        <shortName evidence="13">HSK</shortName>
        <ecNumber evidence="3 13">2.7.1.39</ecNumber>
    </recommendedName>
</protein>
<feature type="domain" description="GHMP kinase C-terminal" evidence="15">
    <location>
        <begin position="220"/>
        <end position="279"/>
    </location>
</feature>
<dbReference type="SUPFAM" id="SSF55060">
    <property type="entry name" value="GHMP Kinase, C-terminal domain"/>
    <property type="match status" value="1"/>
</dbReference>
<evidence type="ECO:0000256" key="9">
    <source>
        <dbReference type="ARBA" id="ARBA00022777"/>
    </source>
</evidence>
<comment type="catalytic activity">
    <reaction evidence="11 13">
        <text>L-homoserine + ATP = O-phospho-L-homoserine + ADP + H(+)</text>
        <dbReference type="Rhea" id="RHEA:13985"/>
        <dbReference type="ChEBI" id="CHEBI:15378"/>
        <dbReference type="ChEBI" id="CHEBI:30616"/>
        <dbReference type="ChEBI" id="CHEBI:57476"/>
        <dbReference type="ChEBI" id="CHEBI:57590"/>
        <dbReference type="ChEBI" id="CHEBI:456216"/>
        <dbReference type="EC" id="2.7.1.39"/>
    </reaction>
</comment>
<dbReference type="Gene3D" id="3.30.230.10">
    <property type="match status" value="1"/>
</dbReference>
<feature type="domain" description="GHMP kinase N-terminal" evidence="14">
    <location>
        <begin position="59"/>
        <end position="143"/>
    </location>
</feature>
<dbReference type="GO" id="GO:0009088">
    <property type="term" value="P:threonine biosynthetic process"/>
    <property type="evidence" value="ECO:0007669"/>
    <property type="project" value="UniProtKB-UniRule"/>
</dbReference>
<evidence type="ECO:0000259" key="14">
    <source>
        <dbReference type="Pfam" id="PF00288"/>
    </source>
</evidence>
<evidence type="ECO:0000256" key="4">
    <source>
        <dbReference type="ARBA" id="ARBA00017858"/>
    </source>
</evidence>
<dbReference type="InterPro" id="IPR006203">
    <property type="entry name" value="GHMP_knse_ATP-bd_CS"/>
</dbReference>
<dbReference type="GO" id="GO:0004413">
    <property type="term" value="F:homoserine kinase activity"/>
    <property type="evidence" value="ECO:0007669"/>
    <property type="project" value="UniProtKB-UniRule"/>
</dbReference>
<evidence type="ECO:0000256" key="11">
    <source>
        <dbReference type="ARBA" id="ARBA00049375"/>
    </source>
</evidence>
<sequence length="304" mass="32515">MTRVIVKIPATSANLGPGFDTLGMALSFYDQYEAEVISSGLEIKIVGEGEADIPTDESNLIFSTLKLVFDRMGKTLPPLRITCHNNIPHGRGMGSSGAAVTGGIMLAAGLLQPEIVLTEQQLLDFATEIEGHPDNVAPALFGGLTIAWKDETGPHHKKLSVHRGISPLVLVPPNQMSTKLARSLQPESVPHTDAVFNVSRSALLVAALTQSPELTFAATEDRLHQNYRASAMPETSRLIEELRAKGHPAVVSGAGPSVLVLEDDPAKRAEAIKFVEREFSTWKALPLAVDFKGASVERQSGSGV</sequence>
<dbReference type="SUPFAM" id="SSF54211">
    <property type="entry name" value="Ribosomal protein S5 domain 2-like"/>
    <property type="match status" value="1"/>
</dbReference>
<evidence type="ECO:0000259" key="15">
    <source>
        <dbReference type="Pfam" id="PF08544"/>
    </source>
</evidence>
<dbReference type="UniPathway" id="UPA00050">
    <property type="reaction ID" value="UER00064"/>
</dbReference>
<comment type="function">
    <text evidence="12 13">Catalyzes the ATP-dependent phosphorylation of L-homoserine to L-homoserine phosphate.</text>
</comment>
<organism evidence="16 17">
    <name type="scientific">Aquiluna borgnonia</name>
    <dbReference type="NCBI Taxonomy" id="2499157"/>
    <lineage>
        <taxon>Bacteria</taxon>
        <taxon>Bacillati</taxon>
        <taxon>Actinomycetota</taxon>
        <taxon>Actinomycetes</taxon>
        <taxon>Micrococcales</taxon>
        <taxon>Microbacteriaceae</taxon>
        <taxon>Luna cluster</taxon>
        <taxon>Luna-1 subcluster</taxon>
        <taxon>Aquiluna</taxon>
    </lineage>
</organism>
<dbReference type="Gene3D" id="3.30.70.890">
    <property type="entry name" value="GHMP kinase, C-terminal domain"/>
    <property type="match status" value="1"/>
</dbReference>
<dbReference type="InterPro" id="IPR020568">
    <property type="entry name" value="Ribosomal_Su5_D2-typ_SF"/>
</dbReference>
<evidence type="ECO:0000256" key="8">
    <source>
        <dbReference type="ARBA" id="ARBA00022741"/>
    </source>
</evidence>
<evidence type="ECO:0000256" key="10">
    <source>
        <dbReference type="ARBA" id="ARBA00022840"/>
    </source>
</evidence>
<dbReference type="Proteomes" id="UP000501003">
    <property type="component" value="Chromosome"/>
</dbReference>
<comment type="pathway">
    <text evidence="1 13">Amino-acid biosynthesis; L-threonine biosynthesis; L-threonine from L-aspartate: step 4/5.</text>
</comment>
<comment type="subcellular location">
    <subcellularLocation>
        <location evidence="13">Cytoplasm</location>
    </subcellularLocation>
</comment>
<dbReference type="Pfam" id="PF00288">
    <property type="entry name" value="GHMP_kinases_N"/>
    <property type="match status" value="1"/>
</dbReference>
<evidence type="ECO:0000256" key="3">
    <source>
        <dbReference type="ARBA" id="ARBA00012078"/>
    </source>
</evidence>
<dbReference type="GO" id="GO:0005524">
    <property type="term" value="F:ATP binding"/>
    <property type="evidence" value="ECO:0007669"/>
    <property type="project" value="UniProtKB-UniRule"/>
</dbReference>
<keyword evidence="7 13" id="KW-0791">Threonine biosynthesis</keyword>
<accession>A0A7D4Q4C3</accession>
<dbReference type="Pfam" id="PF08544">
    <property type="entry name" value="GHMP_kinases_C"/>
    <property type="match status" value="1"/>
</dbReference>
<keyword evidence="6 13" id="KW-0808">Transferase</keyword>
<dbReference type="InterPro" id="IPR013750">
    <property type="entry name" value="GHMP_kinase_C_dom"/>
</dbReference>
<dbReference type="HAMAP" id="MF_00384">
    <property type="entry name" value="Homoser_kinase"/>
    <property type="match status" value="1"/>
</dbReference>
<evidence type="ECO:0000256" key="12">
    <source>
        <dbReference type="ARBA" id="ARBA00049954"/>
    </source>
</evidence>
<evidence type="ECO:0000256" key="6">
    <source>
        <dbReference type="ARBA" id="ARBA00022679"/>
    </source>
</evidence>
<keyword evidence="13" id="KW-0963">Cytoplasm</keyword>
<dbReference type="InterPro" id="IPR014721">
    <property type="entry name" value="Ribsml_uS5_D2-typ_fold_subgr"/>
</dbReference>
<dbReference type="GO" id="GO:0005737">
    <property type="term" value="C:cytoplasm"/>
    <property type="evidence" value="ECO:0007669"/>
    <property type="project" value="UniProtKB-SubCell"/>
</dbReference>
<evidence type="ECO:0000256" key="7">
    <source>
        <dbReference type="ARBA" id="ARBA00022697"/>
    </source>
</evidence>
<dbReference type="PROSITE" id="PS00627">
    <property type="entry name" value="GHMP_KINASES_ATP"/>
    <property type="match status" value="1"/>
</dbReference>
<dbReference type="EMBL" id="CP054056">
    <property type="protein sequence ID" value="QKJ25509.1"/>
    <property type="molecule type" value="Genomic_DNA"/>
</dbReference>
<evidence type="ECO:0000256" key="1">
    <source>
        <dbReference type="ARBA" id="ARBA00005015"/>
    </source>
</evidence>
<dbReference type="KEGG" id="aqg:HRU87_04855"/>
<dbReference type="RefSeq" id="WP_173493806.1">
    <property type="nucleotide sequence ID" value="NZ_CP054056.1"/>
</dbReference>
<dbReference type="NCBIfam" id="TIGR00191">
    <property type="entry name" value="thrB"/>
    <property type="match status" value="1"/>
</dbReference>
<reference evidence="16 17" key="1">
    <citation type="submission" date="2020-05" db="EMBL/GenBank/DDBJ databases">
        <title>Aquirufa sp. strain 15G-AUS-rot a new Aquirufa species.</title>
        <authorList>
            <person name="Pitt A."/>
            <person name="Hahn M.W."/>
        </authorList>
    </citation>
    <scope>NUCLEOTIDE SEQUENCE [LARGE SCALE GENOMIC DNA]</scope>
    <source>
        <strain evidence="16 17">15G-AUS-rot</strain>
    </source>
</reference>
<keyword evidence="8 13" id="KW-0547">Nucleotide-binding</keyword>
<dbReference type="PANTHER" id="PTHR20861:SF1">
    <property type="entry name" value="HOMOSERINE KINASE"/>
    <property type="match status" value="1"/>
</dbReference>
<name>A0A7D4Q4C3_9MICO</name>
<evidence type="ECO:0000313" key="17">
    <source>
        <dbReference type="Proteomes" id="UP000501003"/>
    </source>
</evidence>
<dbReference type="PRINTS" id="PR00958">
    <property type="entry name" value="HOMSERKINASE"/>
</dbReference>
<dbReference type="PANTHER" id="PTHR20861">
    <property type="entry name" value="HOMOSERINE/4-DIPHOSPHOCYTIDYL-2-C-METHYL-D-ERYTHRITOL KINASE"/>
    <property type="match status" value="1"/>
</dbReference>
<dbReference type="PIRSF" id="PIRSF000676">
    <property type="entry name" value="Homoser_kin"/>
    <property type="match status" value="1"/>
</dbReference>
<dbReference type="AlphaFoldDB" id="A0A7D4Q4C3"/>
<keyword evidence="10 13" id="KW-0067">ATP-binding</keyword>
<evidence type="ECO:0000256" key="2">
    <source>
        <dbReference type="ARBA" id="ARBA00007370"/>
    </source>
</evidence>
<dbReference type="InterPro" id="IPR000870">
    <property type="entry name" value="Homoserine_kinase"/>
</dbReference>
<evidence type="ECO:0000256" key="13">
    <source>
        <dbReference type="HAMAP-Rule" id="MF_00384"/>
    </source>
</evidence>
<keyword evidence="17" id="KW-1185">Reference proteome</keyword>
<dbReference type="EC" id="2.7.1.39" evidence="3 13"/>
<proteinExistence type="inferred from homology"/>
<evidence type="ECO:0000256" key="5">
    <source>
        <dbReference type="ARBA" id="ARBA00022605"/>
    </source>
</evidence>
<feature type="binding site" evidence="13">
    <location>
        <begin position="88"/>
        <end position="98"/>
    </location>
    <ligand>
        <name>ATP</name>
        <dbReference type="ChEBI" id="CHEBI:30616"/>
    </ligand>
</feature>
<evidence type="ECO:0000313" key="16">
    <source>
        <dbReference type="EMBL" id="QKJ25509.1"/>
    </source>
</evidence>
<dbReference type="InterPro" id="IPR036554">
    <property type="entry name" value="GHMP_kinase_C_sf"/>
</dbReference>